<name>A0A645JJS7_9ZZZZ</name>
<sequence>MNVNDLFYLVVGFHVAFIFSAAFHTVVYAPAFVAQTAFHRFPKTRSINQLNFVFLFFGLIVSHQPDVGCNSRVVKQFGGQCYNGFQPVVFQNVSAYFAFTASGITTK</sequence>
<gene>
    <name evidence="2" type="ORF">SDC9_210722</name>
</gene>
<organism evidence="2">
    <name type="scientific">bioreactor metagenome</name>
    <dbReference type="NCBI Taxonomy" id="1076179"/>
    <lineage>
        <taxon>unclassified sequences</taxon>
        <taxon>metagenomes</taxon>
        <taxon>ecological metagenomes</taxon>
    </lineage>
</organism>
<accession>A0A645JJS7</accession>
<proteinExistence type="predicted"/>
<dbReference type="AlphaFoldDB" id="A0A645JJS7"/>
<reference evidence="2" key="1">
    <citation type="submission" date="2019-08" db="EMBL/GenBank/DDBJ databases">
        <authorList>
            <person name="Kucharzyk K."/>
            <person name="Murdoch R.W."/>
            <person name="Higgins S."/>
            <person name="Loffler F."/>
        </authorList>
    </citation>
    <scope>NUCLEOTIDE SEQUENCE</scope>
</reference>
<evidence type="ECO:0000256" key="1">
    <source>
        <dbReference type="SAM" id="Phobius"/>
    </source>
</evidence>
<keyword evidence="1" id="KW-0472">Membrane</keyword>
<comment type="caution">
    <text evidence="2">The sequence shown here is derived from an EMBL/GenBank/DDBJ whole genome shotgun (WGS) entry which is preliminary data.</text>
</comment>
<keyword evidence="1" id="KW-1133">Transmembrane helix</keyword>
<dbReference type="EMBL" id="VSSQ01141710">
    <property type="protein sequence ID" value="MPN62969.1"/>
    <property type="molecule type" value="Genomic_DNA"/>
</dbReference>
<evidence type="ECO:0000313" key="2">
    <source>
        <dbReference type="EMBL" id="MPN62969.1"/>
    </source>
</evidence>
<protein>
    <submittedName>
        <fullName evidence="2">Uncharacterized protein</fullName>
    </submittedName>
</protein>
<keyword evidence="1" id="KW-0812">Transmembrane</keyword>
<feature type="transmembrane region" description="Helical" evidence="1">
    <location>
        <begin position="6"/>
        <end position="34"/>
    </location>
</feature>